<gene>
    <name evidence="1" type="ORF">L6164_017801</name>
</gene>
<sequence length="335" mass="38455">MENSLSPSVAFFPSSSVLEEQRQEFREWLASLPKEKSFAPSGSTLYQNFWCPTMFLENVISFQKHFHAHDQDIILASKPKSGTTWLKAIIFSTVNRAQFTLSNTPLLTKVSHELVPFFEVTVYGNNKIPDLTTMSTPRLFSTHVPYASLPKSIKESKCRIVYVCRNPLDTLVSLWHFASHLSDIRSSGWTLEEFVGKFCDGKEGFGPFWSHVLGYWKESTENPEKVLFLKYEDLKEDIIYQIKRLAEFIGFPFSQEELRQGVVEDISKLCSLNALKDLEVNKNGTHASFFPNKSFYRKGEVGDWVNHLSPSMLERLNKMIEEKFKDSGLSFKVSC</sequence>
<name>A0ACB9NAX6_BAUVA</name>
<dbReference type="Proteomes" id="UP000828941">
    <property type="component" value="Chromosome 7"/>
</dbReference>
<organism evidence="1 2">
    <name type="scientific">Bauhinia variegata</name>
    <name type="common">Purple orchid tree</name>
    <name type="synonym">Phanera variegata</name>
    <dbReference type="NCBI Taxonomy" id="167791"/>
    <lineage>
        <taxon>Eukaryota</taxon>
        <taxon>Viridiplantae</taxon>
        <taxon>Streptophyta</taxon>
        <taxon>Embryophyta</taxon>
        <taxon>Tracheophyta</taxon>
        <taxon>Spermatophyta</taxon>
        <taxon>Magnoliopsida</taxon>
        <taxon>eudicotyledons</taxon>
        <taxon>Gunneridae</taxon>
        <taxon>Pentapetalae</taxon>
        <taxon>rosids</taxon>
        <taxon>fabids</taxon>
        <taxon>Fabales</taxon>
        <taxon>Fabaceae</taxon>
        <taxon>Cercidoideae</taxon>
        <taxon>Cercideae</taxon>
        <taxon>Bauhiniinae</taxon>
        <taxon>Bauhinia</taxon>
    </lineage>
</organism>
<accession>A0ACB9NAX6</accession>
<protein>
    <submittedName>
        <fullName evidence="1">Uncharacterized protein</fullName>
    </submittedName>
</protein>
<dbReference type="EMBL" id="CM039432">
    <property type="protein sequence ID" value="KAI4332934.1"/>
    <property type="molecule type" value="Genomic_DNA"/>
</dbReference>
<keyword evidence="2" id="KW-1185">Reference proteome</keyword>
<comment type="caution">
    <text evidence="1">The sequence shown here is derived from an EMBL/GenBank/DDBJ whole genome shotgun (WGS) entry which is preliminary data.</text>
</comment>
<reference evidence="1 2" key="1">
    <citation type="journal article" date="2022" name="DNA Res.">
        <title>Chromosomal-level genome assembly of the orchid tree Bauhinia variegata (Leguminosae; Cercidoideae) supports the allotetraploid origin hypothesis of Bauhinia.</title>
        <authorList>
            <person name="Zhong Y."/>
            <person name="Chen Y."/>
            <person name="Zheng D."/>
            <person name="Pang J."/>
            <person name="Liu Y."/>
            <person name="Luo S."/>
            <person name="Meng S."/>
            <person name="Qian L."/>
            <person name="Wei D."/>
            <person name="Dai S."/>
            <person name="Zhou R."/>
        </authorList>
    </citation>
    <scope>NUCLEOTIDE SEQUENCE [LARGE SCALE GENOMIC DNA]</scope>
    <source>
        <strain evidence="1">BV-YZ2020</strain>
    </source>
</reference>
<proteinExistence type="predicted"/>
<evidence type="ECO:0000313" key="2">
    <source>
        <dbReference type="Proteomes" id="UP000828941"/>
    </source>
</evidence>
<evidence type="ECO:0000313" key="1">
    <source>
        <dbReference type="EMBL" id="KAI4332934.1"/>
    </source>
</evidence>